<name>A0A553V6H9_9DEIO</name>
<evidence type="ECO:0000256" key="4">
    <source>
        <dbReference type="ARBA" id="ARBA00022777"/>
    </source>
</evidence>
<dbReference type="PANTHER" id="PTHR43095">
    <property type="entry name" value="SUGAR KINASE"/>
    <property type="match status" value="1"/>
</dbReference>
<feature type="domain" description="Carbohydrate kinase FGGY N-terminal" evidence="7">
    <location>
        <begin position="12"/>
        <end position="246"/>
    </location>
</feature>
<evidence type="ECO:0000259" key="8">
    <source>
        <dbReference type="Pfam" id="PF02782"/>
    </source>
</evidence>
<dbReference type="InterPro" id="IPR043129">
    <property type="entry name" value="ATPase_NBD"/>
</dbReference>
<evidence type="ECO:0000256" key="5">
    <source>
        <dbReference type="ARBA" id="ARBA00022840"/>
    </source>
</evidence>
<evidence type="ECO:0000313" key="9">
    <source>
        <dbReference type="EMBL" id="TSA88058.1"/>
    </source>
</evidence>
<evidence type="ECO:0000313" key="10">
    <source>
        <dbReference type="Proteomes" id="UP000316092"/>
    </source>
</evidence>
<accession>A0A553V6H9</accession>
<dbReference type="AlphaFoldDB" id="A0A553V6H9"/>
<proteinExistence type="inferred from homology"/>
<keyword evidence="2" id="KW-0808">Transferase</keyword>
<evidence type="ECO:0000256" key="6">
    <source>
        <dbReference type="ARBA" id="ARBA00023308"/>
    </source>
</evidence>
<sequence>MSKAVAPPTRHIAVDLGASSGRVALGTFEGGKLHVEILHRFPNGGVPVRGQLYWNVLGLWREVLHGLKLAAQHGEIQSIGVNSWAVDYGLLDAQGDLLGAVHHYRSPRLDGVMQRVRATLTDQAIYNATGIQFLPFNTLYQLAAEPPERLARADKLLMIPDLLHFWLCGVAVTERTNASSTQFFNPQMGKWATELLDALNIPTRLLSDIVESGTTLGKLTPEVERETGLRGVQVILPATHDTASAVAAVPAEGQDWAYVSSGTWSLVGIETPQPIITPRSLAENLTNEAGVGGTNRLLKNVMGLWIIQQCNEVWKLDYADLYKQAADVASGSTIDPDDARFLPPGADMAVRVQAYCSETNQFVPQTPAEITRCVLDSLAHKTAQILRVLKDVSGQAIRVVHVVGGGSQIALLNQLIANACGKWVIAGPVEATLMGNLSVQALGQTDLPTLRQVVRASTALKTFSPNPQP</sequence>
<dbReference type="RefSeq" id="WP_143719229.1">
    <property type="nucleotide sequence ID" value="NZ_VKDB01000001.1"/>
</dbReference>
<comment type="caution">
    <text evidence="9">The sequence shown here is derived from an EMBL/GenBank/DDBJ whole genome shotgun (WGS) entry which is preliminary data.</text>
</comment>
<dbReference type="PANTHER" id="PTHR43095:SF2">
    <property type="entry name" value="GLUCONOKINASE"/>
    <property type="match status" value="1"/>
</dbReference>
<dbReference type="Pfam" id="PF00370">
    <property type="entry name" value="FGGY_N"/>
    <property type="match status" value="1"/>
</dbReference>
<dbReference type="EMBL" id="VKDB01000001">
    <property type="protein sequence ID" value="TSA88058.1"/>
    <property type="molecule type" value="Genomic_DNA"/>
</dbReference>
<dbReference type="InterPro" id="IPR018485">
    <property type="entry name" value="FGGY_C"/>
</dbReference>
<dbReference type="OrthoDB" id="9761504at2"/>
<comment type="similarity">
    <text evidence="1">Belongs to the FGGY kinase family.</text>
</comment>
<evidence type="ECO:0000256" key="2">
    <source>
        <dbReference type="ARBA" id="ARBA00022679"/>
    </source>
</evidence>
<evidence type="ECO:0000256" key="3">
    <source>
        <dbReference type="ARBA" id="ARBA00022741"/>
    </source>
</evidence>
<evidence type="ECO:0000256" key="1">
    <source>
        <dbReference type="ARBA" id="ARBA00009156"/>
    </source>
</evidence>
<dbReference type="InterPro" id="IPR050406">
    <property type="entry name" value="FGGY_Carb_Kinase"/>
</dbReference>
<keyword evidence="3" id="KW-0547">Nucleotide-binding</keyword>
<dbReference type="InterPro" id="IPR018484">
    <property type="entry name" value="FGGY_N"/>
</dbReference>
<dbReference type="Proteomes" id="UP000316092">
    <property type="component" value="Unassembled WGS sequence"/>
</dbReference>
<dbReference type="Gene3D" id="3.30.420.40">
    <property type="match status" value="2"/>
</dbReference>
<dbReference type="Pfam" id="PF02782">
    <property type="entry name" value="FGGY_C"/>
    <property type="match status" value="1"/>
</dbReference>
<dbReference type="InterPro" id="IPR013449">
    <property type="entry name" value="Rhamnulokinase"/>
</dbReference>
<keyword evidence="4 9" id="KW-0418">Kinase</keyword>
<dbReference type="CDD" id="cd07771">
    <property type="entry name" value="ASKHA_NBD_FGGY_RhaB-like"/>
    <property type="match status" value="1"/>
</dbReference>
<keyword evidence="5" id="KW-0067">ATP-binding</keyword>
<organism evidence="9 10">
    <name type="scientific">Deinococcus detaillensis</name>
    <dbReference type="NCBI Taxonomy" id="2592048"/>
    <lineage>
        <taxon>Bacteria</taxon>
        <taxon>Thermotogati</taxon>
        <taxon>Deinococcota</taxon>
        <taxon>Deinococci</taxon>
        <taxon>Deinococcales</taxon>
        <taxon>Deinococcaceae</taxon>
        <taxon>Deinococcus</taxon>
    </lineage>
</organism>
<dbReference type="GO" id="GO:0005524">
    <property type="term" value="F:ATP binding"/>
    <property type="evidence" value="ECO:0007669"/>
    <property type="project" value="UniProtKB-KW"/>
</dbReference>
<feature type="domain" description="Carbohydrate kinase FGGY C-terminal" evidence="8">
    <location>
        <begin position="257"/>
        <end position="441"/>
    </location>
</feature>
<dbReference type="GO" id="GO:0008993">
    <property type="term" value="F:rhamnulokinase activity"/>
    <property type="evidence" value="ECO:0007669"/>
    <property type="project" value="InterPro"/>
</dbReference>
<protein>
    <submittedName>
        <fullName evidence="9">Rhamnulokinase</fullName>
    </submittedName>
</protein>
<dbReference type="GO" id="GO:0019301">
    <property type="term" value="P:rhamnose catabolic process"/>
    <property type="evidence" value="ECO:0007669"/>
    <property type="project" value="InterPro"/>
</dbReference>
<keyword evidence="6" id="KW-0684">Rhamnose metabolism</keyword>
<reference evidence="9 10" key="1">
    <citation type="submission" date="2019-07" db="EMBL/GenBank/DDBJ databases">
        <title>Deinococcus detaillus sp. nov., isolated from humus soil in Antarctica.</title>
        <authorList>
            <person name="Zhang K."/>
        </authorList>
    </citation>
    <scope>NUCLEOTIDE SEQUENCE [LARGE SCALE GENOMIC DNA]</scope>
    <source>
        <strain evidence="9 10">H1</strain>
    </source>
</reference>
<dbReference type="SUPFAM" id="SSF53067">
    <property type="entry name" value="Actin-like ATPase domain"/>
    <property type="match status" value="2"/>
</dbReference>
<gene>
    <name evidence="9" type="ORF">FNU79_02185</name>
</gene>
<evidence type="ECO:0000259" key="7">
    <source>
        <dbReference type="Pfam" id="PF00370"/>
    </source>
</evidence>
<keyword evidence="10" id="KW-1185">Reference proteome</keyword>